<name>A0ABR3AXH7_PHYBL</name>
<evidence type="ECO:0008006" key="3">
    <source>
        <dbReference type="Google" id="ProtNLM"/>
    </source>
</evidence>
<proteinExistence type="predicted"/>
<accession>A0ABR3AXH7</accession>
<evidence type="ECO:0000313" key="2">
    <source>
        <dbReference type="Proteomes" id="UP001448207"/>
    </source>
</evidence>
<comment type="caution">
    <text evidence="1">The sequence shown here is derived from an EMBL/GenBank/DDBJ whole genome shotgun (WGS) entry which is preliminary data.</text>
</comment>
<feature type="non-terminal residue" evidence="1">
    <location>
        <position position="1"/>
    </location>
</feature>
<organism evidence="1 2">
    <name type="scientific">Phycomyces blakesleeanus</name>
    <dbReference type="NCBI Taxonomy" id="4837"/>
    <lineage>
        <taxon>Eukaryota</taxon>
        <taxon>Fungi</taxon>
        <taxon>Fungi incertae sedis</taxon>
        <taxon>Mucoromycota</taxon>
        <taxon>Mucoromycotina</taxon>
        <taxon>Mucoromycetes</taxon>
        <taxon>Mucorales</taxon>
        <taxon>Phycomycetaceae</taxon>
        <taxon>Phycomyces</taxon>
    </lineage>
</organism>
<dbReference type="Proteomes" id="UP001448207">
    <property type="component" value="Unassembled WGS sequence"/>
</dbReference>
<dbReference type="InterPro" id="IPR043502">
    <property type="entry name" value="DNA/RNA_pol_sf"/>
</dbReference>
<gene>
    <name evidence="1" type="ORF">J3Q64DRAFT_1640695</name>
</gene>
<dbReference type="SUPFAM" id="SSF56672">
    <property type="entry name" value="DNA/RNA polymerases"/>
    <property type="match status" value="1"/>
</dbReference>
<reference evidence="1 2" key="1">
    <citation type="submission" date="2024-04" db="EMBL/GenBank/DDBJ databases">
        <title>Symmetric and asymmetric DNA N6-adenine methylation regulates different biological responses in Mucorales.</title>
        <authorList>
            <consortium name="Lawrence Berkeley National Laboratory"/>
            <person name="Lax C."/>
            <person name="Mondo S.J."/>
            <person name="Osorio-Concepcion M."/>
            <person name="Muszewska A."/>
            <person name="Corrochano-Luque M."/>
            <person name="Gutierrez G."/>
            <person name="Riley R."/>
            <person name="Lipzen A."/>
            <person name="Guo J."/>
            <person name="Hundley H."/>
            <person name="Amirebrahimi M."/>
            <person name="Ng V."/>
            <person name="Lorenzo-Gutierrez D."/>
            <person name="Binder U."/>
            <person name="Yang J."/>
            <person name="Song Y."/>
            <person name="Canovas D."/>
            <person name="Navarro E."/>
            <person name="Freitag M."/>
            <person name="Gabaldon T."/>
            <person name="Grigoriev I.V."/>
            <person name="Corrochano L.M."/>
            <person name="Nicolas F.E."/>
            <person name="Garre V."/>
        </authorList>
    </citation>
    <scope>NUCLEOTIDE SEQUENCE [LARGE SCALE GENOMIC DNA]</scope>
    <source>
        <strain evidence="1 2">L51</strain>
    </source>
</reference>
<evidence type="ECO:0000313" key="1">
    <source>
        <dbReference type="EMBL" id="KAL0085104.1"/>
    </source>
</evidence>
<protein>
    <recommendedName>
        <fullName evidence="3">Reverse transcriptase domain-containing protein</fullName>
    </recommendedName>
</protein>
<dbReference type="EMBL" id="JBCLYO010000011">
    <property type="protein sequence ID" value="KAL0085104.1"/>
    <property type="molecule type" value="Genomic_DNA"/>
</dbReference>
<keyword evidence="2" id="KW-1185">Reference proteome</keyword>
<dbReference type="Gene3D" id="3.10.10.10">
    <property type="entry name" value="HIV Type 1 Reverse Transcriptase, subunit A, domain 1"/>
    <property type="match status" value="1"/>
</dbReference>
<sequence length="97" mass="10854">LNSIISNGFQIHFNWLPPLLTHGCTTIPIDNSQRRLLHQEIANLLHKKAIESAPPNSLGFTSSIFVIPKKNGGHHPVLNLKHLNKHLTASHFKIDTL</sequence>